<sequence length="88" mass="10030">MGRNRTPYASRLIFRRPQRAVVSPRQKSHKGATNEAGPRDKLRRLLSPAAICVQCVMPSVNTGEIRLRGIAERVLTHLRPRKPCFRVE</sequence>
<dbReference type="AlphaFoldDB" id="A0A4C1VLU1"/>
<organism evidence="2 3">
    <name type="scientific">Eumeta variegata</name>
    <name type="common">Bagworm moth</name>
    <name type="synonym">Eumeta japonica</name>
    <dbReference type="NCBI Taxonomy" id="151549"/>
    <lineage>
        <taxon>Eukaryota</taxon>
        <taxon>Metazoa</taxon>
        <taxon>Ecdysozoa</taxon>
        <taxon>Arthropoda</taxon>
        <taxon>Hexapoda</taxon>
        <taxon>Insecta</taxon>
        <taxon>Pterygota</taxon>
        <taxon>Neoptera</taxon>
        <taxon>Endopterygota</taxon>
        <taxon>Lepidoptera</taxon>
        <taxon>Glossata</taxon>
        <taxon>Ditrysia</taxon>
        <taxon>Tineoidea</taxon>
        <taxon>Psychidae</taxon>
        <taxon>Oiketicinae</taxon>
        <taxon>Eumeta</taxon>
    </lineage>
</organism>
<accession>A0A4C1VLU1</accession>
<protein>
    <submittedName>
        <fullName evidence="2">Uncharacterized protein</fullName>
    </submittedName>
</protein>
<comment type="caution">
    <text evidence="2">The sequence shown here is derived from an EMBL/GenBank/DDBJ whole genome shotgun (WGS) entry which is preliminary data.</text>
</comment>
<dbReference type="Proteomes" id="UP000299102">
    <property type="component" value="Unassembled WGS sequence"/>
</dbReference>
<keyword evidence="3" id="KW-1185">Reference proteome</keyword>
<evidence type="ECO:0000313" key="2">
    <source>
        <dbReference type="EMBL" id="GBP39392.1"/>
    </source>
</evidence>
<reference evidence="2 3" key="1">
    <citation type="journal article" date="2019" name="Commun. Biol.">
        <title>The bagworm genome reveals a unique fibroin gene that provides high tensile strength.</title>
        <authorList>
            <person name="Kono N."/>
            <person name="Nakamura H."/>
            <person name="Ohtoshi R."/>
            <person name="Tomita M."/>
            <person name="Numata K."/>
            <person name="Arakawa K."/>
        </authorList>
    </citation>
    <scope>NUCLEOTIDE SEQUENCE [LARGE SCALE GENOMIC DNA]</scope>
</reference>
<gene>
    <name evidence="2" type="ORF">EVAR_95843_1</name>
</gene>
<feature type="region of interest" description="Disordered" evidence="1">
    <location>
        <begin position="19"/>
        <end position="40"/>
    </location>
</feature>
<evidence type="ECO:0000256" key="1">
    <source>
        <dbReference type="SAM" id="MobiDB-lite"/>
    </source>
</evidence>
<dbReference type="EMBL" id="BGZK01000365">
    <property type="protein sequence ID" value="GBP39392.1"/>
    <property type="molecule type" value="Genomic_DNA"/>
</dbReference>
<proteinExistence type="predicted"/>
<evidence type="ECO:0000313" key="3">
    <source>
        <dbReference type="Proteomes" id="UP000299102"/>
    </source>
</evidence>
<name>A0A4C1VLU1_EUMVA</name>